<reference evidence="3 4" key="1">
    <citation type="submission" date="2020-04" db="EMBL/GenBank/DDBJ databases">
        <authorList>
            <person name="De Canck E."/>
        </authorList>
    </citation>
    <scope>NUCLEOTIDE SEQUENCE [LARGE SCALE GENOMIC DNA]</scope>
    <source>
        <strain evidence="3 4">LMG 29739</strain>
    </source>
</reference>
<accession>A0A6J5DP44</accession>
<feature type="transmembrane region" description="Helical" evidence="1">
    <location>
        <begin position="6"/>
        <end position="23"/>
    </location>
</feature>
<feature type="domain" description="DUF2726" evidence="2">
    <location>
        <begin position="45"/>
        <end position="158"/>
    </location>
</feature>
<evidence type="ECO:0000256" key="1">
    <source>
        <dbReference type="SAM" id="Phobius"/>
    </source>
</evidence>
<evidence type="ECO:0000259" key="2">
    <source>
        <dbReference type="Pfam" id="PF10881"/>
    </source>
</evidence>
<keyword evidence="1" id="KW-1133">Transmembrane helix</keyword>
<name>A0A6J5DP44_9BURK</name>
<dbReference type="RefSeq" id="WP_175110756.1">
    <property type="nucleotide sequence ID" value="NZ_CADIKF010000012.1"/>
</dbReference>
<dbReference type="Proteomes" id="UP000494329">
    <property type="component" value="Unassembled WGS sequence"/>
</dbReference>
<gene>
    <name evidence="3" type="ORF">LMG29739_02021</name>
</gene>
<sequence length="174" mass="19765">MKIPMFVWIAALVVLFFVVVNVLRRISDSARALNRQGRPPSFTSRALMTPNEIEFFGRLRDALPEHYIFPQVAMSAVLDPLAKGNAGYADFLRIAQKRIDYGVFTREFQLVAIVELDDRSHSRVKDLQRDGFVASAGIRTVRFQSSRRPNREQIRQAVLLPAPTAGEPLRREPS</sequence>
<dbReference type="EMBL" id="CADIKF010000012">
    <property type="protein sequence ID" value="CAB3754755.1"/>
    <property type="molecule type" value="Genomic_DNA"/>
</dbReference>
<dbReference type="AlphaFoldDB" id="A0A6J5DP44"/>
<dbReference type="Pfam" id="PF10881">
    <property type="entry name" value="DUF2726"/>
    <property type="match status" value="1"/>
</dbReference>
<keyword evidence="1" id="KW-0812">Transmembrane</keyword>
<keyword evidence="4" id="KW-1185">Reference proteome</keyword>
<organism evidence="3 4">
    <name type="scientific">Paraburkholderia solisilvae</name>
    <dbReference type="NCBI Taxonomy" id="624376"/>
    <lineage>
        <taxon>Bacteria</taxon>
        <taxon>Pseudomonadati</taxon>
        <taxon>Pseudomonadota</taxon>
        <taxon>Betaproteobacteria</taxon>
        <taxon>Burkholderiales</taxon>
        <taxon>Burkholderiaceae</taxon>
        <taxon>Paraburkholderia</taxon>
    </lineage>
</organism>
<evidence type="ECO:0000313" key="3">
    <source>
        <dbReference type="EMBL" id="CAB3754755.1"/>
    </source>
</evidence>
<proteinExistence type="predicted"/>
<dbReference type="InterPro" id="IPR024402">
    <property type="entry name" value="DUF2726"/>
</dbReference>
<evidence type="ECO:0000313" key="4">
    <source>
        <dbReference type="Proteomes" id="UP000494329"/>
    </source>
</evidence>
<keyword evidence="1" id="KW-0472">Membrane</keyword>
<protein>
    <recommendedName>
        <fullName evidence="2">DUF2726 domain-containing protein</fullName>
    </recommendedName>
</protein>